<feature type="transmembrane region" description="Helical" evidence="2">
    <location>
        <begin position="71"/>
        <end position="92"/>
    </location>
</feature>
<evidence type="ECO:0000256" key="1">
    <source>
        <dbReference type="SAM" id="MobiDB-lite"/>
    </source>
</evidence>
<evidence type="ECO:0000256" key="2">
    <source>
        <dbReference type="SAM" id="Phobius"/>
    </source>
</evidence>
<proteinExistence type="predicted"/>
<keyword evidence="2" id="KW-0812">Transmembrane</keyword>
<keyword evidence="4" id="KW-1185">Reference proteome</keyword>
<name>A0A517N0Y6_9BACT</name>
<keyword evidence="2" id="KW-0472">Membrane</keyword>
<dbReference type="AlphaFoldDB" id="A0A517N0Y6"/>
<accession>A0A517N0Y6</accession>
<evidence type="ECO:0000313" key="3">
    <source>
        <dbReference type="EMBL" id="QDT00796.1"/>
    </source>
</evidence>
<evidence type="ECO:0000313" key="4">
    <source>
        <dbReference type="Proteomes" id="UP000319852"/>
    </source>
</evidence>
<dbReference type="EMBL" id="CP036263">
    <property type="protein sequence ID" value="QDT00796.1"/>
    <property type="molecule type" value="Genomic_DNA"/>
</dbReference>
<dbReference type="OrthoDB" id="284762at2"/>
<dbReference type="RefSeq" id="WP_145062523.1">
    <property type="nucleotide sequence ID" value="NZ_CP036263.1"/>
</dbReference>
<protein>
    <recommendedName>
        <fullName evidence="5">Transmembrane protein</fullName>
    </recommendedName>
</protein>
<keyword evidence="2" id="KW-1133">Transmembrane helix</keyword>
<feature type="region of interest" description="Disordered" evidence="1">
    <location>
        <begin position="1"/>
        <end position="28"/>
    </location>
</feature>
<organism evidence="3 4">
    <name type="scientific">Adhaeretor mobilis</name>
    <dbReference type="NCBI Taxonomy" id="1930276"/>
    <lineage>
        <taxon>Bacteria</taxon>
        <taxon>Pseudomonadati</taxon>
        <taxon>Planctomycetota</taxon>
        <taxon>Planctomycetia</taxon>
        <taxon>Pirellulales</taxon>
        <taxon>Lacipirellulaceae</taxon>
        <taxon>Adhaeretor</taxon>
    </lineage>
</organism>
<evidence type="ECO:0008006" key="5">
    <source>
        <dbReference type="Google" id="ProtNLM"/>
    </source>
</evidence>
<reference evidence="3 4" key="1">
    <citation type="submission" date="2019-02" db="EMBL/GenBank/DDBJ databases">
        <title>Deep-cultivation of Planctomycetes and their phenomic and genomic characterization uncovers novel biology.</title>
        <authorList>
            <person name="Wiegand S."/>
            <person name="Jogler M."/>
            <person name="Boedeker C."/>
            <person name="Pinto D."/>
            <person name="Vollmers J."/>
            <person name="Rivas-Marin E."/>
            <person name="Kohn T."/>
            <person name="Peeters S.H."/>
            <person name="Heuer A."/>
            <person name="Rast P."/>
            <person name="Oberbeckmann S."/>
            <person name="Bunk B."/>
            <person name="Jeske O."/>
            <person name="Meyerdierks A."/>
            <person name="Storesund J.E."/>
            <person name="Kallscheuer N."/>
            <person name="Luecker S."/>
            <person name="Lage O.M."/>
            <person name="Pohl T."/>
            <person name="Merkel B.J."/>
            <person name="Hornburger P."/>
            <person name="Mueller R.-W."/>
            <person name="Bruemmer F."/>
            <person name="Labrenz M."/>
            <person name="Spormann A.M."/>
            <person name="Op den Camp H."/>
            <person name="Overmann J."/>
            <person name="Amann R."/>
            <person name="Jetten M.S.M."/>
            <person name="Mascher T."/>
            <person name="Medema M.H."/>
            <person name="Devos D.P."/>
            <person name="Kaster A.-K."/>
            <person name="Ovreas L."/>
            <person name="Rohde M."/>
            <person name="Galperin M.Y."/>
            <person name="Jogler C."/>
        </authorList>
    </citation>
    <scope>NUCLEOTIDE SEQUENCE [LARGE SCALE GENOMIC DNA]</scope>
    <source>
        <strain evidence="3 4">HG15A2</strain>
    </source>
</reference>
<dbReference type="KEGG" id="amob:HG15A2_41380"/>
<dbReference type="Proteomes" id="UP000319852">
    <property type="component" value="Chromosome"/>
</dbReference>
<sequence length="148" mass="16232">MPSFNHNPFSPDLFNGDLSKSNSSEPPSDFAQLESIVRAAASYAQPTEDLRPRVIEAARDARRMQRLNRSLGSLSFAVLLAIIMGLPGYLAAAFPKVASADSEELHRRATHKVVKGSVDAPWALFEVFSDLRREQASRLPQAGSKPLK</sequence>
<gene>
    <name evidence="3" type="ORF">HG15A2_41380</name>
</gene>